<comment type="caution">
    <text evidence="2">The sequence shown here is derived from an EMBL/GenBank/DDBJ whole genome shotgun (WGS) entry which is preliminary data.</text>
</comment>
<feature type="signal peptide" evidence="1">
    <location>
        <begin position="1"/>
        <end position="18"/>
    </location>
</feature>
<reference evidence="3" key="1">
    <citation type="journal article" date="2019" name="Int. J. Syst. Evol. Microbiol.">
        <title>The Global Catalogue of Microorganisms (GCM) 10K type strain sequencing project: providing services to taxonomists for standard genome sequencing and annotation.</title>
        <authorList>
            <consortium name="The Broad Institute Genomics Platform"/>
            <consortium name="The Broad Institute Genome Sequencing Center for Infectious Disease"/>
            <person name="Wu L."/>
            <person name="Ma J."/>
        </authorList>
    </citation>
    <scope>NUCLEOTIDE SEQUENCE [LARGE SCALE GENOMIC DNA]</scope>
    <source>
        <strain evidence="3">KCTC 42447</strain>
    </source>
</reference>
<sequence length="118" mass="13245">MRLLILSVLLLASSQSLADACIIHSQGERVEVKVCQQNRSIPSEMFHKGFCQPRLQGQKVEVTRVEQCPIGYFGACRNARVGGMPYQQDIYYYGVPSDARYLKPACEQQSGGVWTGFR</sequence>
<keyword evidence="3" id="KW-1185">Reference proteome</keyword>
<evidence type="ECO:0000313" key="3">
    <source>
        <dbReference type="Proteomes" id="UP001595630"/>
    </source>
</evidence>
<evidence type="ECO:0000313" key="2">
    <source>
        <dbReference type="EMBL" id="MFC3608146.1"/>
    </source>
</evidence>
<evidence type="ECO:0000256" key="1">
    <source>
        <dbReference type="SAM" id="SignalP"/>
    </source>
</evidence>
<name>A0ABV7T5E9_9GAMM</name>
<dbReference type="RefSeq" id="WP_386364417.1">
    <property type="nucleotide sequence ID" value="NZ_JBHRXZ010000022.1"/>
</dbReference>
<organism evidence="2 3">
    <name type="scientific">Stutzerimonas tarimensis</name>
    <dbReference type="NCBI Taxonomy" id="1507735"/>
    <lineage>
        <taxon>Bacteria</taxon>
        <taxon>Pseudomonadati</taxon>
        <taxon>Pseudomonadota</taxon>
        <taxon>Gammaproteobacteria</taxon>
        <taxon>Pseudomonadales</taxon>
        <taxon>Pseudomonadaceae</taxon>
        <taxon>Stutzerimonas</taxon>
    </lineage>
</organism>
<keyword evidence="1" id="KW-0732">Signal</keyword>
<gene>
    <name evidence="2" type="ORF">ACFOMF_10190</name>
</gene>
<accession>A0ABV7T5E9</accession>
<feature type="chain" id="PRO_5047303046" evidence="1">
    <location>
        <begin position="19"/>
        <end position="118"/>
    </location>
</feature>
<dbReference type="EMBL" id="JBHRXZ010000022">
    <property type="protein sequence ID" value="MFC3608146.1"/>
    <property type="molecule type" value="Genomic_DNA"/>
</dbReference>
<proteinExistence type="predicted"/>
<dbReference type="Proteomes" id="UP001595630">
    <property type="component" value="Unassembled WGS sequence"/>
</dbReference>
<protein>
    <submittedName>
        <fullName evidence="2">NADH:ubiquinone oxidoreductase</fullName>
    </submittedName>
</protein>